<evidence type="ECO:0008006" key="6">
    <source>
        <dbReference type="Google" id="ProtNLM"/>
    </source>
</evidence>
<dbReference type="Proteomes" id="UP000504638">
    <property type="component" value="Unplaced"/>
</dbReference>
<protein>
    <recommendedName>
        <fullName evidence="6">Integral membrane protein</fullName>
    </recommendedName>
</protein>
<dbReference type="InterPro" id="IPR009571">
    <property type="entry name" value="SUR7/Rim9-like_fungi"/>
</dbReference>
<sequence length="333" mass="36493">MVSLPFKTFRISRTSANGAVPGDSVRDADGRTTNKEEKGLPNGGRVSKTQIKRATQTRKTFGLISSFCLLISFIFLIIVNIGSIRPSGALADIYFLRIDLSNIVPQSIPNAVLLNSIAQTLGLHDYYQTGLWNFCEGYVNQGISACSKPHSFYWFNPVEILLDELLAGASVALPADILDVLDILNLASNWMFALFLFGTVVTFVMIFLVPLTVYSRWVSLVIGTLTVISMVAVVVASVVATVMFIIFRNSITQVAELNIDAEIGKKMFALMWIASAFSVIAALIQMGLCCCCASRRDVKTGRKRGNEKAYSSTLAVSESQGRKRGFFGRRKNA</sequence>
<keyword evidence="2" id="KW-0812">Transmembrane</keyword>
<feature type="transmembrane region" description="Helical" evidence="2">
    <location>
        <begin position="267"/>
        <end position="294"/>
    </location>
</feature>
<reference evidence="3 5" key="1">
    <citation type="submission" date="2020-01" db="EMBL/GenBank/DDBJ databases">
        <authorList>
            <consortium name="DOE Joint Genome Institute"/>
            <person name="Haridas S."/>
            <person name="Albert R."/>
            <person name="Binder M."/>
            <person name="Bloem J."/>
            <person name="Labutti K."/>
            <person name="Salamov A."/>
            <person name="Andreopoulos B."/>
            <person name="Baker S.E."/>
            <person name="Barry K."/>
            <person name="Bills G."/>
            <person name="Bluhm B.H."/>
            <person name="Cannon C."/>
            <person name="Castanera R."/>
            <person name="Culley D.E."/>
            <person name="Daum C."/>
            <person name="Ezra D."/>
            <person name="Gonzalez J.B."/>
            <person name="Henrissat B."/>
            <person name="Kuo A."/>
            <person name="Liang C."/>
            <person name="Lipzen A."/>
            <person name="Lutzoni F."/>
            <person name="Magnuson J."/>
            <person name="Mondo S."/>
            <person name="Nolan M."/>
            <person name="Ohm R."/>
            <person name="Pangilinan J."/>
            <person name="Park H.-J."/>
            <person name="Ramirez L."/>
            <person name="Alfaro M."/>
            <person name="Sun H."/>
            <person name="Tritt A."/>
            <person name="Yoshinaga Y."/>
            <person name="Zwiers L.-H."/>
            <person name="Turgeon B.G."/>
            <person name="Goodwin S.B."/>
            <person name="Spatafora J.W."/>
            <person name="Crous P.W."/>
            <person name="Grigoriev I.V."/>
        </authorList>
    </citation>
    <scope>NUCLEOTIDE SEQUENCE</scope>
    <source>
        <strain evidence="3 5">CBS 781.70</strain>
    </source>
</reference>
<reference evidence="5" key="3">
    <citation type="submission" date="2025-04" db="UniProtKB">
        <authorList>
            <consortium name="RefSeq"/>
        </authorList>
    </citation>
    <scope>IDENTIFICATION</scope>
    <source>
        <strain evidence="5">CBS 781.70</strain>
    </source>
</reference>
<feature type="region of interest" description="Disordered" evidence="1">
    <location>
        <begin position="17"/>
        <end position="45"/>
    </location>
</feature>
<dbReference type="PANTHER" id="PTHR28019:SF2">
    <property type="entry name" value="CELL MEMBRANE PROTEIN YLR413W-RELATED"/>
    <property type="match status" value="1"/>
</dbReference>
<feature type="transmembrane region" description="Helical" evidence="2">
    <location>
        <begin position="61"/>
        <end position="81"/>
    </location>
</feature>
<dbReference type="GO" id="GO:0031505">
    <property type="term" value="P:fungal-type cell wall organization"/>
    <property type="evidence" value="ECO:0007669"/>
    <property type="project" value="TreeGrafter"/>
</dbReference>
<dbReference type="AlphaFoldDB" id="A0A6G1FZM1"/>
<organism evidence="3">
    <name type="scientific">Eremomyces bilateralis CBS 781.70</name>
    <dbReference type="NCBI Taxonomy" id="1392243"/>
    <lineage>
        <taxon>Eukaryota</taxon>
        <taxon>Fungi</taxon>
        <taxon>Dikarya</taxon>
        <taxon>Ascomycota</taxon>
        <taxon>Pezizomycotina</taxon>
        <taxon>Dothideomycetes</taxon>
        <taxon>Dothideomycetes incertae sedis</taxon>
        <taxon>Eremomycetales</taxon>
        <taxon>Eremomycetaceae</taxon>
        <taxon>Eremomyces</taxon>
    </lineage>
</organism>
<dbReference type="GeneID" id="54423825"/>
<dbReference type="OrthoDB" id="2327445at2759"/>
<dbReference type="GO" id="GO:0005886">
    <property type="term" value="C:plasma membrane"/>
    <property type="evidence" value="ECO:0007669"/>
    <property type="project" value="InterPro"/>
</dbReference>
<proteinExistence type="predicted"/>
<accession>A0A6G1FZM1</accession>
<dbReference type="Gene3D" id="1.20.140.150">
    <property type="match status" value="1"/>
</dbReference>
<keyword evidence="4" id="KW-1185">Reference proteome</keyword>
<feature type="compositionally biased region" description="Basic and acidic residues" evidence="1">
    <location>
        <begin position="24"/>
        <end position="39"/>
    </location>
</feature>
<dbReference type="GO" id="GO:0051285">
    <property type="term" value="C:cell cortex of cell tip"/>
    <property type="evidence" value="ECO:0007669"/>
    <property type="project" value="TreeGrafter"/>
</dbReference>
<gene>
    <name evidence="3 5" type="ORF">P152DRAFT_80164</name>
</gene>
<dbReference type="PANTHER" id="PTHR28019">
    <property type="entry name" value="CELL MEMBRANE PROTEIN YLR413W-RELATED"/>
    <property type="match status" value="1"/>
</dbReference>
<keyword evidence="2" id="KW-0472">Membrane</keyword>
<feature type="transmembrane region" description="Helical" evidence="2">
    <location>
        <begin position="220"/>
        <end position="247"/>
    </location>
</feature>
<evidence type="ECO:0000313" key="3">
    <source>
        <dbReference type="EMBL" id="KAF1811131.1"/>
    </source>
</evidence>
<keyword evidence="2" id="KW-1133">Transmembrane helix</keyword>
<reference evidence="5" key="2">
    <citation type="submission" date="2020-04" db="EMBL/GenBank/DDBJ databases">
        <authorList>
            <consortium name="NCBI Genome Project"/>
        </authorList>
    </citation>
    <scope>NUCLEOTIDE SEQUENCE</scope>
    <source>
        <strain evidence="5">CBS 781.70</strain>
    </source>
</reference>
<feature type="transmembrane region" description="Helical" evidence="2">
    <location>
        <begin position="190"/>
        <end position="213"/>
    </location>
</feature>
<dbReference type="EMBL" id="ML975163">
    <property type="protein sequence ID" value="KAF1811131.1"/>
    <property type="molecule type" value="Genomic_DNA"/>
</dbReference>
<dbReference type="RefSeq" id="XP_033532762.1">
    <property type="nucleotide sequence ID" value="XM_033683255.1"/>
</dbReference>
<name>A0A6G1FZM1_9PEZI</name>
<evidence type="ECO:0000313" key="5">
    <source>
        <dbReference type="RefSeq" id="XP_033532762.1"/>
    </source>
</evidence>
<evidence type="ECO:0000313" key="4">
    <source>
        <dbReference type="Proteomes" id="UP000504638"/>
    </source>
</evidence>
<dbReference type="Pfam" id="PF06687">
    <property type="entry name" value="SUR7"/>
    <property type="match status" value="1"/>
</dbReference>
<evidence type="ECO:0000256" key="2">
    <source>
        <dbReference type="SAM" id="Phobius"/>
    </source>
</evidence>
<evidence type="ECO:0000256" key="1">
    <source>
        <dbReference type="SAM" id="MobiDB-lite"/>
    </source>
</evidence>
<dbReference type="InterPro" id="IPR052413">
    <property type="entry name" value="SUR7_domain"/>
</dbReference>